<proteinExistence type="predicted"/>
<evidence type="ECO:0000313" key="1">
    <source>
        <dbReference type="EMBL" id="MCD9560947.1"/>
    </source>
</evidence>
<gene>
    <name evidence="1" type="ORF">HAX54_019812</name>
</gene>
<reference evidence="1 2" key="1">
    <citation type="journal article" date="2021" name="BMC Genomics">
        <title>Datura genome reveals duplications of psychoactive alkaloid biosynthetic genes and high mutation rate following tissue culture.</title>
        <authorList>
            <person name="Rajewski A."/>
            <person name="Carter-House D."/>
            <person name="Stajich J."/>
            <person name="Litt A."/>
        </authorList>
    </citation>
    <scope>NUCLEOTIDE SEQUENCE [LARGE SCALE GENOMIC DNA]</scope>
    <source>
        <strain evidence="1">AR-01</strain>
    </source>
</reference>
<dbReference type="EMBL" id="JACEIK010002403">
    <property type="protein sequence ID" value="MCD9560947.1"/>
    <property type="molecule type" value="Genomic_DNA"/>
</dbReference>
<dbReference type="Proteomes" id="UP000823775">
    <property type="component" value="Unassembled WGS sequence"/>
</dbReference>
<accession>A0ABS8UPU1</accession>
<evidence type="ECO:0000313" key="2">
    <source>
        <dbReference type="Proteomes" id="UP000823775"/>
    </source>
</evidence>
<comment type="caution">
    <text evidence="1">The sequence shown here is derived from an EMBL/GenBank/DDBJ whole genome shotgun (WGS) entry which is preliminary data.</text>
</comment>
<protein>
    <submittedName>
        <fullName evidence="1">Uncharacterized protein</fullName>
    </submittedName>
</protein>
<keyword evidence="2" id="KW-1185">Reference proteome</keyword>
<name>A0ABS8UPU1_DATST</name>
<sequence>MSRIVTRTQGYDSLANRSSSGAVSSDSGGDNTLAKERVVLVASLMSGEARVPILAGIDIKKPTTMKYDLEMYMTRSFIDQLLRPSTSDAAIAQQGAELADTTSVMPQSSLYAFEPTNLAKMVLKEDRHEKQLKLFAEILDLVMFVGVEKPKMTFKL</sequence>
<organism evidence="1 2">
    <name type="scientific">Datura stramonium</name>
    <name type="common">Jimsonweed</name>
    <name type="synonym">Common thornapple</name>
    <dbReference type="NCBI Taxonomy" id="4076"/>
    <lineage>
        <taxon>Eukaryota</taxon>
        <taxon>Viridiplantae</taxon>
        <taxon>Streptophyta</taxon>
        <taxon>Embryophyta</taxon>
        <taxon>Tracheophyta</taxon>
        <taxon>Spermatophyta</taxon>
        <taxon>Magnoliopsida</taxon>
        <taxon>eudicotyledons</taxon>
        <taxon>Gunneridae</taxon>
        <taxon>Pentapetalae</taxon>
        <taxon>asterids</taxon>
        <taxon>lamiids</taxon>
        <taxon>Solanales</taxon>
        <taxon>Solanaceae</taxon>
        <taxon>Solanoideae</taxon>
        <taxon>Datureae</taxon>
        <taxon>Datura</taxon>
    </lineage>
</organism>